<keyword evidence="8 10" id="KW-0472">Membrane</keyword>
<dbReference type="InterPro" id="IPR040690">
    <property type="entry name" value="FtsX_ECD"/>
</dbReference>
<evidence type="ECO:0000256" key="2">
    <source>
        <dbReference type="ARBA" id="ARBA00007379"/>
    </source>
</evidence>
<accession>A0A0G0LV59</accession>
<evidence type="ECO:0000256" key="5">
    <source>
        <dbReference type="ARBA" id="ARBA00022618"/>
    </source>
</evidence>
<sequence>MNIHFRTAVGYIKRSPFQAFAATFVLTLTFFVATLVATLVYSSSKLITYFETRPQVIAFLKDDTGQTDIADLQHKLEKDTRVKEVKYVSKEEALSIYKNATSDNPLLGELVSPSIFPASLEFSVKDLSFAQAVIDQVKGEKIVDSVGFTAAIGGESSLKDVVTRLRTITMYVRIGGIAFVGILGAASFVVLLIIISMRMAVRREEVEILNLIGATPAFIRSPIIVEALFYSLFGAFLGWLISFIAILYSAPSAVTYFGEIPVLPRDTLGLFELFGIFLAVELVAGLVLAMTGSLFAISRVKKSR</sequence>
<dbReference type="PANTHER" id="PTHR47755">
    <property type="entry name" value="CELL DIVISION PROTEIN FTSX"/>
    <property type="match status" value="1"/>
</dbReference>
<evidence type="ECO:0000259" key="13">
    <source>
        <dbReference type="Pfam" id="PF18075"/>
    </source>
</evidence>
<feature type="domain" description="FtsX extracellular" evidence="13">
    <location>
        <begin position="55"/>
        <end position="146"/>
    </location>
</feature>
<dbReference type="EMBL" id="LBVU01000004">
    <property type="protein sequence ID" value="KKQ91890.1"/>
    <property type="molecule type" value="Genomic_DNA"/>
</dbReference>
<evidence type="ECO:0000256" key="9">
    <source>
        <dbReference type="ARBA" id="ARBA00023306"/>
    </source>
</evidence>
<gene>
    <name evidence="14" type="ORF">UT17_C0004G0238</name>
</gene>
<keyword evidence="5 10" id="KW-0132">Cell division</keyword>
<dbReference type="PANTHER" id="PTHR47755:SF1">
    <property type="entry name" value="CELL DIVISION PROTEIN FTSX"/>
    <property type="match status" value="1"/>
</dbReference>
<reference evidence="14 15" key="1">
    <citation type="journal article" date="2015" name="Nature">
        <title>rRNA introns, odd ribosomes, and small enigmatic genomes across a large radiation of phyla.</title>
        <authorList>
            <person name="Brown C.T."/>
            <person name="Hug L.A."/>
            <person name="Thomas B.C."/>
            <person name="Sharon I."/>
            <person name="Castelle C.J."/>
            <person name="Singh A."/>
            <person name="Wilkins M.J."/>
            <person name="Williams K.H."/>
            <person name="Banfield J.F."/>
        </authorList>
    </citation>
    <scope>NUCLEOTIDE SEQUENCE [LARGE SCALE GENOMIC DNA]</scope>
</reference>
<evidence type="ECO:0000256" key="8">
    <source>
        <dbReference type="ARBA" id="ARBA00023136"/>
    </source>
</evidence>
<dbReference type="PIRSF" id="PIRSF003097">
    <property type="entry name" value="FtsX"/>
    <property type="match status" value="1"/>
</dbReference>
<evidence type="ECO:0000256" key="6">
    <source>
        <dbReference type="ARBA" id="ARBA00022692"/>
    </source>
</evidence>
<feature type="transmembrane region" description="Helical" evidence="11">
    <location>
        <begin position="20"/>
        <end position="41"/>
    </location>
</feature>
<dbReference type="Proteomes" id="UP000034774">
    <property type="component" value="Unassembled WGS sequence"/>
</dbReference>
<dbReference type="Pfam" id="PF18075">
    <property type="entry name" value="FtsX_ECD"/>
    <property type="match status" value="1"/>
</dbReference>
<proteinExistence type="inferred from homology"/>
<dbReference type="InterPro" id="IPR004513">
    <property type="entry name" value="FtsX"/>
</dbReference>
<evidence type="ECO:0000256" key="10">
    <source>
        <dbReference type="PIRNR" id="PIRNR003097"/>
    </source>
</evidence>
<dbReference type="GO" id="GO:0051301">
    <property type="term" value="P:cell division"/>
    <property type="evidence" value="ECO:0007669"/>
    <property type="project" value="UniProtKB-KW"/>
</dbReference>
<evidence type="ECO:0000313" key="14">
    <source>
        <dbReference type="EMBL" id="KKQ91890.1"/>
    </source>
</evidence>
<feature type="transmembrane region" description="Helical" evidence="11">
    <location>
        <begin position="270"/>
        <end position="297"/>
    </location>
</feature>
<keyword evidence="9 10" id="KW-0131">Cell cycle</keyword>
<keyword evidence="4 10" id="KW-1003">Cell membrane</keyword>
<comment type="similarity">
    <text evidence="2 10">Belongs to the ABC-4 integral membrane protein family. FtsX subfamily.</text>
</comment>
<feature type="domain" description="ABC3 transporter permease C-terminal" evidence="12">
    <location>
        <begin position="178"/>
        <end position="302"/>
    </location>
</feature>
<dbReference type="Pfam" id="PF02687">
    <property type="entry name" value="FtsX"/>
    <property type="match status" value="1"/>
</dbReference>
<comment type="caution">
    <text evidence="14">The sequence shown here is derived from an EMBL/GenBank/DDBJ whole genome shotgun (WGS) entry which is preliminary data.</text>
</comment>
<dbReference type="InterPro" id="IPR003838">
    <property type="entry name" value="ABC3_permease_C"/>
</dbReference>
<dbReference type="AlphaFoldDB" id="A0A0G0LV59"/>
<dbReference type="Gene3D" id="3.30.70.3040">
    <property type="match status" value="1"/>
</dbReference>
<comment type="subcellular location">
    <subcellularLocation>
        <location evidence="1">Cell membrane</location>
        <topology evidence="1">Multi-pass membrane protein</topology>
    </subcellularLocation>
</comment>
<evidence type="ECO:0000256" key="7">
    <source>
        <dbReference type="ARBA" id="ARBA00022989"/>
    </source>
</evidence>
<evidence type="ECO:0000256" key="1">
    <source>
        <dbReference type="ARBA" id="ARBA00004651"/>
    </source>
</evidence>
<organism evidence="14 15">
    <name type="scientific">Candidatus Woesebacteria bacterium GW2011_GWB1_39_10</name>
    <dbReference type="NCBI Taxonomy" id="1618572"/>
    <lineage>
        <taxon>Bacteria</taxon>
        <taxon>Candidatus Woeseibacteriota</taxon>
    </lineage>
</organism>
<dbReference type="STRING" id="1618572.UT17_C0004G0238"/>
<keyword evidence="6 11" id="KW-0812">Transmembrane</keyword>
<protein>
    <recommendedName>
        <fullName evidence="3 10">Cell division protein FtsX</fullName>
    </recommendedName>
</protein>
<evidence type="ECO:0000256" key="4">
    <source>
        <dbReference type="ARBA" id="ARBA00022475"/>
    </source>
</evidence>
<keyword evidence="7 11" id="KW-1133">Transmembrane helix</keyword>
<evidence type="ECO:0000256" key="3">
    <source>
        <dbReference type="ARBA" id="ARBA00021907"/>
    </source>
</evidence>
<dbReference type="GO" id="GO:0005886">
    <property type="term" value="C:plasma membrane"/>
    <property type="evidence" value="ECO:0007669"/>
    <property type="project" value="UniProtKB-SubCell"/>
</dbReference>
<evidence type="ECO:0000313" key="15">
    <source>
        <dbReference type="Proteomes" id="UP000034774"/>
    </source>
</evidence>
<feature type="transmembrane region" description="Helical" evidence="11">
    <location>
        <begin position="227"/>
        <end position="250"/>
    </location>
</feature>
<evidence type="ECO:0000256" key="11">
    <source>
        <dbReference type="SAM" id="Phobius"/>
    </source>
</evidence>
<evidence type="ECO:0000259" key="12">
    <source>
        <dbReference type="Pfam" id="PF02687"/>
    </source>
</evidence>
<name>A0A0G0LV59_9BACT</name>
<feature type="transmembrane region" description="Helical" evidence="11">
    <location>
        <begin position="170"/>
        <end position="195"/>
    </location>
</feature>